<dbReference type="InterPro" id="IPR036771">
    <property type="entry name" value="ATPsynth_dsu/esu_N"/>
</dbReference>
<evidence type="ECO:0000256" key="1">
    <source>
        <dbReference type="ARBA" id="ARBA00004184"/>
    </source>
</evidence>
<name>A0ABV6C3P4_9ACTN</name>
<dbReference type="InterPro" id="IPR001469">
    <property type="entry name" value="ATP_synth_F1_dsu/esu"/>
</dbReference>
<dbReference type="PANTHER" id="PTHR13822">
    <property type="entry name" value="ATP SYNTHASE DELTA/EPSILON CHAIN"/>
    <property type="match status" value="1"/>
</dbReference>
<comment type="caution">
    <text evidence="13">The sequence shown here is derived from an EMBL/GenBank/DDBJ whole genome shotgun (WGS) entry which is preliminary data.</text>
</comment>
<dbReference type="Gene3D" id="1.20.5.440">
    <property type="entry name" value="ATP synthase delta/epsilon subunit, C-terminal domain"/>
    <property type="match status" value="1"/>
</dbReference>
<keyword evidence="10" id="KW-0175">Coiled coil</keyword>
<organism evidence="13 14">
    <name type="scientific">Aciditerrimonas ferrireducens</name>
    <dbReference type="NCBI Taxonomy" id="667306"/>
    <lineage>
        <taxon>Bacteria</taxon>
        <taxon>Bacillati</taxon>
        <taxon>Actinomycetota</taxon>
        <taxon>Acidimicrobiia</taxon>
        <taxon>Acidimicrobiales</taxon>
        <taxon>Acidimicrobiaceae</taxon>
        <taxon>Aciditerrimonas</taxon>
    </lineage>
</organism>
<evidence type="ECO:0000256" key="2">
    <source>
        <dbReference type="ARBA" id="ARBA00005712"/>
    </source>
</evidence>
<dbReference type="InterPro" id="IPR020546">
    <property type="entry name" value="ATP_synth_F1_dsu/esu_N"/>
</dbReference>
<dbReference type="EMBL" id="JBHLYQ010000057">
    <property type="protein sequence ID" value="MFC0081928.1"/>
    <property type="molecule type" value="Genomic_DNA"/>
</dbReference>
<dbReference type="InterPro" id="IPR020547">
    <property type="entry name" value="ATP_synth_F1_esu_C"/>
</dbReference>
<dbReference type="Proteomes" id="UP001589788">
    <property type="component" value="Unassembled WGS sequence"/>
</dbReference>
<comment type="subcellular location">
    <subcellularLocation>
        <location evidence="8">Cell membrane</location>
        <topology evidence="8">Peripheral membrane protein</topology>
    </subcellularLocation>
    <subcellularLocation>
        <location evidence="1">Endomembrane system</location>
        <topology evidence="1">Peripheral membrane protein</topology>
    </subcellularLocation>
</comment>
<dbReference type="NCBIfam" id="TIGR01216">
    <property type="entry name" value="ATP_synt_epsi"/>
    <property type="match status" value="1"/>
</dbReference>
<evidence type="ECO:0000313" key="14">
    <source>
        <dbReference type="Proteomes" id="UP001589788"/>
    </source>
</evidence>
<proteinExistence type="inferred from homology"/>
<dbReference type="RefSeq" id="WP_248105376.1">
    <property type="nucleotide sequence ID" value="NZ_JAKHEX010000002.1"/>
</dbReference>
<evidence type="ECO:0000259" key="11">
    <source>
        <dbReference type="Pfam" id="PF00401"/>
    </source>
</evidence>
<evidence type="ECO:0000256" key="4">
    <source>
        <dbReference type="ARBA" id="ARBA00023065"/>
    </source>
</evidence>
<evidence type="ECO:0000313" key="13">
    <source>
        <dbReference type="EMBL" id="MFC0081928.1"/>
    </source>
</evidence>
<accession>A0ABV6C3P4</accession>
<keyword evidence="8" id="KW-0375">Hydrogen ion transport</keyword>
<dbReference type="HAMAP" id="MF_00530">
    <property type="entry name" value="ATP_synth_epsil_bac"/>
    <property type="match status" value="1"/>
</dbReference>
<evidence type="ECO:0000259" key="12">
    <source>
        <dbReference type="Pfam" id="PF02823"/>
    </source>
</evidence>
<evidence type="ECO:0000256" key="3">
    <source>
        <dbReference type="ARBA" id="ARBA00022448"/>
    </source>
</evidence>
<comment type="subunit">
    <text evidence="8 9">F-type ATPases have 2 components, CF(1) - the catalytic core - and CF(0) - the membrane proton channel. CF(1) has five subunits: alpha(3), beta(3), gamma(1), delta(1), epsilon(1). CF(0) has three main subunits: a, b and c.</text>
</comment>
<comment type="function">
    <text evidence="8">Produces ATP from ADP in the presence of a proton gradient across the membrane.</text>
</comment>
<sequence length="142" mass="14914">MALPAAVVTPERVLVRTEATEVHLRTEEGEAAFLPGHTPLIGALVPCLLRVVEAEGEQRLAVHGGFVHVEQAGLVVLTPVAERAEEIDVARAQRARERAEARLAELRNAEAPPEELAAVEAALARAQLRLEVAAGGGPGTGS</sequence>
<keyword evidence="14" id="KW-1185">Reference proteome</keyword>
<dbReference type="CDD" id="cd12152">
    <property type="entry name" value="F1-ATPase_delta"/>
    <property type="match status" value="1"/>
</dbReference>
<dbReference type="Pfam" id="PF00401">
    <property type="entry name" value="ATP-synt_DE"/>
    <property type="match status" value="1"/>
</dbReference>
<feature type="coiled-coil region" evidence="10">
    <location>
        <begin position="82"/>
        <end position="109"/>
    </location>
</feature>
<dbReference type="Gene3D" id="2.60.15.10">
    <property type="entry name" value="F0F1 ATP synthase delta/epsilon subunit, N-terminal"/>
    <property type="match status" value="1"/>
</dbReference>
<protein>
    <recommendedName>
        <fullName evidence="8">ATP synthase epsilon chain</fullName>
    </recommendedName>
    <alternativeName>
        <fullName evidence="8">ATP synthase F1 sector epsilon subunit</fullName>
    </alternativeName>
    <alternativeName>
        <fullName evidence="8">F-ATPase epsilon subunit</fullName>
    </alternativeName>
</protein>
<keyword evidence="3 8" id="KW-0813">Transport</keyword>
<reference evidence="13 14" key="1">
    <citation type="submission" date="2024-09" db="EMBL/GenBank/DDBJ databases">
        <authorList>
            <person name="Sun Q."/>
            <person name="Mori K."/>
        </authorList>
    </citation>
    <scope>NUCLEOTIDE SEQUENCE [LARGE SCALE GENOMIC DNA]</scope>
    <source>
        <strain evidence="13 14">JCM 15389</strain>
    </source>
</reference>
<evidence type="ECO:0000256" key="8">
    <source>
        <dbReference type="HAMAP-Rule" id="MF_00530"/>
    </source>
</evidence>
<evidence type="ECO:0000256" key="10">
    <source>
        <dbReference type="SAM" id="Coils"/>
    </source>
</evidence>
<keyword evidence="8" id="KW-1003">Cell membrane</keyword>
<feature type="domain" description="ATP synthase F1 complex delta/epsilon subunit N-terminal" evidence="12">
    <location>
        <begin position="6"/>
        <end position="79"/>
    </location>
</feature>
<keyword evidence="7 8" id="KW-0066">ATP synthesis</keyword>
<evidence type="ECO:0000256" key="9">
    <source>
        <dbReference type="RuleBase" id="RU003656"/>
    </source>
</evidence>
<dbReference type="Pfam" id="PF02823">
    <property type="entry name" value="ATP-synt_DE_N"/>
    <property type="match status" value="1"/>
</dbReference>
<dbReference type="PANTHER" id="PTHR13822:SF10">
    <property type="entry name" value="ATP SYNTHASE EPSILON CHAIN, CHLOROPLASTIC"/>
    <property type="match status" value="1"/>
</dbReference>
<keyword evidence="5 8" id="KW-0472">Membrane</keyword>
<keyword evidence="4 8" id="KW-0406">Ion transport</keyword>
<evidence type="ECO:0000256" key="7">
    <source>
        <dbReference type="ARBA" id="ARBA00023310"/>
    </source>
</evidence>
<feature type="domain" description="ATP synthase epsilon subunit C-terminal" evidence="11">
    <location>
        <begin position="85"/>
        <end position="133"/>
    </location>
</feature>
<keyword evidence="6 8" id="KW-0139">CF(1)</keyword>
<comment type="similarity">
    <text evidence="2 8 9">Belongs to the ATPase epsilon chain family.</text>
</comment>
<evidence type="ECO:0000256" key="6">
    <source>
        <dbReference type="ARBA" id="ARBA00023196"/>
    </source>
</evidence>
<dbReference type="SUPFAM" id="SSF51344">
    <property type="entry name" value="Epsilon subunit of F1F0-ATP synthase N-terminal domain"/>
    <property type="match status" value="1"/>
</dbReference>
<gene>
    <name evidence="8 13" type="primary">atpC</name>
    <name evidence="13" type="ORF">ACFFRE_07175</name>
</gene>
<evidence type="ECO:0000256" key="5">
    <source>
        <dbReference type="ARBA" id="ARBA00023136"/>
    </source>
</evidence>